<dbReference type="PRINTS" id="PR00080">
    <property type="entry name" value="SDRFAMILY"/>
</dbReference>
<keyword evidence="4" id="KW-1185">Reference proteome</keyword>
<evidence type="ECO:0000256" key="2">
    <source>
        <dbReference type="SAM" id="MobiDB-lite"/>
    </source>
</evidence>
<feature type="region of interest" description="Disordered" evidence="2">
    <location>
        <begin position="271"/>
        <end position="297"/>
    </location>
</feature>
<gene>
    <name evidence="3" type="ORF">GCM10009855_09200</name>
</gene>
<dbReference type="Gene3D" id="3.40.50.720">
    <property type="entry name" value="NAD(P)-binding Rossmann-like Domain"/>
    <property type="match status" value="1"/>
</dbReference>
<proteinExistence type="inferred from homology"/>
<dbReference type="Pfam" id="PF00106">
    <property type="entry name" value="adh_short"/>
    <property type="match status" value="1"/>
</dbReference>
<comment type="similarity">
    <text evidence="1">Belongs to the short-chain dehydrogenases/reductases (SDR) family.</text>
</comment>
<reference evidence="3 4" key="1">
    <citation type="journal article" date="2019" name="Int. J. Syst. Evol. Microbiol.">
        <title>The Global Catalogue of Microorganisms (GCM) 10K type strain sequencing project: providing services to taxonomists for standard genome sequencing and annotation.</title>
        <authorList>
            <consortium name="The Broad Institute Genomics Platform"/>
            <consortium name="The Broad Institute Genome Sequencing Center for Infectious Disease"/>
            <person name="Wu L."/>
            <person name="Ma J."/>
        </authorList>
    </citation>
    <scope>NUCLEOTIDE SEQUENCE [LARGE SCALE GENOMIC DNA]</scope>
    <source>
        <strain evidence="3 4">JCM 16227</strain>
    </source>
</reference>
<dbReference type="Proteomes" id="UP001501170">
    <property type="component" value="Unassembled WGS sequence"/>
</dbReference>
<evidence type="ECO:0000313" key="4">
    <source>
        <dbReference type="Proteomes" id="UP001501170"/>
    </source>
</evidence>
<name>A0ABN3H867_9ACTN</name>
<comment type="caution">
    <text evidence="3">The sequence shown here is derived from an EMBL/GenBank/DDBJ whole genome shotgun (WGS) entry which is preliminary data.</text>
</comment>
<dbReference type="SUPFAM" id="SSF51735">
    <property type="entry name" value="NAD(P)-binding Rossmann-fold domains"/>
    <property type="match status" value="1"/>
</dbReference>
<evidence type="ECO:0000256" key="1">
    <source>
        <dbReference type="RuleBase" id="RU000363"/>
    </source>
</evidence>
<dbReference type="EMBL" id="BAAARB010000003">
    <property type="protein sequence ID" value="GAA2372035.1"/>
    <property type="molecule type" value="Genomic_DNA"/>
</dbReference>
<dbReference type="InterPro" id="IPR036291">
    <property type="entry name" value="NAD(P)-bd_dom_sf"/>
</dbReference>
<protein>
    <submittedName>
        <fullName evidence="3">SDR family NAD(P)-dependent oxidoreductase</fullName>
    </submittedName>
</protein>
<evidence type="ECO:0000313" key="3">
    <source>
        <dbReference type="EMBL" id="GAA2372035.1"/>
    </source>
</evidence>
<accession>A0ABN3H867</accession>
<dbReference type="PANTHER" id="PTHR44147">
    <property type="entry name" value="DEHYDROGENASE/REDUCTASE SDR FAMILY MEMBER 1"/>
    <property type="match status" value="1"/>
</dbReference>
<dbReference type="PRINTS" id="PR00081">
    <property type="entry name" value="GDHRDH"/>
</dbReference>
<dbReference type="PANTHER" id="PTHR44147:SF2">
    <property type="entry name" value="DEHYDROGENASE_REDUCTASE SDR FAMILY MEMBER 1"/>
    <property type="match status" value="1"/>
</dbReference>
<dbReference type="InterPro" id="IPR002347">
    <property type="entry name" value="SDR_fam"/>
</dbReference>
<sequence>MANASDTGYHRQMSNERIVVVTGASRGAGKGIALALAQPGTTVYVTGRTTAAGQTSLPGTITQTAAEIDERGGTGIAVAVDHDDDTRVQALFDRIGNDHGRLDVLVNNAIALPAGLTDKGPFWTKGLDLLSLHGVGLRSTYVATYYAAPLLTESGGGLVVNTSSFGGTCYMHGPAYGSGKAAVDKMAHDMAVDFKPFDVAVVSLWMGLLKTEVNMAAFSARPDLYDGLVATAESVEFPGRVIDALSRDRDRMKYSGRVLVAAELAQEYGITDVDGSTPPSHRPFLGDPPEFSSAVID</sequence>
<organism evidence="3 4">
    <name type="scientific">Gordonia cholesterolivorans</name>
    <dbReference type="NCBI Taxonomy" id="559625"/>
    <lineage>
        <taxon>Bacteria</taxon>
        <taxon>Bacillati</taxon>
        <taxon>Actinomycetota</taxon>
        <taxon>Actinomycetes</taxon>
        <taxon>Mycobacteriales</taxon>
        <taxon>Gordoniaceae</taxon>
        <taxon>Gordonia</taxon>
    </lineage>
</organism>